<dbReference type="GO" id="GO:0005739">
    <property type="term" value="C:mitochondrion"/>
    <property type="evidence" value="ECO:0007669"/>
    <property type="project" value="UniProtKB-SubCell"/>
</dbReference>
<dbReference type="EMBL" id="DS985229">
    <property type="protein sequence ID" value="EEY23654.1"/>
    <property type="molecule type" value="Genomic_DNA"/>
</dbReference>
<name>C9SXY9_VERA1</name>
<evidence type="ECO:0000256" key="2">
    <source>
        <dbReference type="ARBA" id="ARBA00004240"/>
    </source>
</evidence>
<evidence type="ECO:0000256" key="1">
    <source>
        <dbReference type="ARBA" id="ARBA00004173"/>
    </source>
</evidence>
<dbReference type="InterPro" id="IPR052374">
    <property type="entry name" value="SERAC1"/>
</dbReference>
<dbReference type="HOGENOM" id="CLU_1856817_0_0_1"/>
<dbReference type="AlphaFoldDB" id="C9SXY9"/>
<keyword evidence="5" id="KW-0496">Mitochondrion</keyword>
<gene>
    <name evidence="7" type="ORF">VDBG_09764</name>
</gene>
<dbReference type="Proteomes" id="UP000008698">
    <property type="component" value="Unassembled WGS sequence"/>
</dbReference>
<dbReference type="GO" id="GO:0005783">
    <property type="term" value="C:endoplasmic reticulum"/>
    <property type="evidence" value="ECO:0007669"/>
    <property type="project" value="UniProtKB-SubCell"/>
</dbReference>
<keyword evidence="4" id="KW-0256">Endoplasmic reticulum</keyword>
<dbReference type="PANTHER" id="PTHR48182">
    <property type="entry name" value="PROTEIN SERAC1"/>
    <property type="match status" value="1"/>
</dbReference>
<evidence type="ECO:0000313" key="7">
    <source>
        <dbReference type="EMBL" id="EEY23654.1"/>
    </source>
</evidence>
<keyword evidence="6" id="KW-0472">Membrane</keyword>
<protein>
    <submittedName>
        <fullName evidence="7">LipA and NB-ARC domain-containing protein</fullName>
    </submittedName>
</protein>
<sequence>MVDREEIPRDGITCVFTHPDAQADIVFLHGLNGNPTRTWTAKDSAVYWPIDLLPNTLGPDAPVDVLVYGYNADTASTSERSASDNYIYEPALPSFGFYFLPRHEGNRNETHHLGCSKPRRHSLEACPELFQRPRRQTP</sequence>
<dbReference type="GeneID" id="9531951"/>
<dbReference type="GO" id="GO:0016020">
    <property type="term" value="C:membrane"/>
    <property type="evidence" value="ECO:0007669"/>
    <property type="project" value="UniProtKB-SubCell"/>
</dbReference>
<organism evidence="8">
    <name type="scientific">Verticillium alfalfae (strain VaMs.102 / ATCC MYA-4576 / FGSC 10136)</name>
    <name type="common">Verticillium wilt of alfalfa</name>
    <name type="synonym">Verticillium albo-atrum</name>
    <dbReference type="NCBI Taxonomy" id="526221"/>
    <lineage>
        <taxon>Eukaryota</taxon>
        <taxon>Fungi</taxon>
        <taxon>Dikarya</taxon>
        <taxon>Ascomycota</taxon>
        <taxon>Pezizomycotina</taxon>
        <taxon>Sordariomycetes</taxon>
        <taxon>Hypocreomycetidae</taxon>
        <taxon>Glomerellales</taxon>
        <taxon>Plectosphaerellaceae</taxon>
        <taxon>Verticillium</taxon>
    </lineage>
</organism>
<proteinExistence type="predicted"/>
<evidence type="ECO:0000256" key="6">
    <source>
        <dbReference type="ARBA" id="ARBA00023136"/>
    </source>
</evidence>
<dbReference type="OrthoDB" id="7464126at2759"/>
<evidence type="ECO:0000256" key="4">
    <source>
        <dbReference type="ARBA" id="ARBA00022824"/>
    </source>
</evidence>
<evidence type="ECO:0000256" key="3">
    <source>
        <dbReference type="ARBA" id="ARBA00004370"/>
    </source>
</evidence>
<comment type="subcellular location">
    <subcellularLocation>
        <location evidence="2">Endoplasmic reticulum</location>
    </subcellularLocation>
    <subcellularLocation>
        <location evidence="3">Membrane</location>
    </subcellularLocation>
    <subcellularLocation>
        <location evidence="1">Mitochondrion</location>
    </subcellularLocation>
</comment>
<evidence type="ECO:0000313" key="8">
    <source>
        <dbReference type="Proteomes" id="UP000008698"/>
    </source>
</evidence>
<evidence type="ECO:0000256" key="5">
    <source>
        <dbReference type="ARBA" id="ARBA00023128"/>
    </source>
</evidence>
<keyword evidence="8" id="KW-1185">Reference proteome</keyword>
<dbReference type="KEGG" id="val:VDBG_09764"/>
<reference evidence="8" key="1">
    <citation type="journal article" date="2011" name="PLoS Pathog.">
        <title>Comparative genomics yields insights into niche adaptation of plant vascular wilt pathogens.</title>
        <authorList>
            <person name="Klosterman S.J."/>
            <person name="Subbarao K.V."/>
            <person name="Kang S."/>
            <person name="Veronese P."/>
            <person name="Gold S.E."/>
            <person name="Thomma B.P.H.J."/>
            <person name="Chen Z."/>
            <person name="Henrissat B."/>
            <person name="Lee Y.-H."/>
            <person name="Park J."/>
            <person name="Garcia-Pedrajas M.D."/>
            <person name="Barbara D.J."/>
            <person name="Anchieta A."/>
            <person name="de Jonge R."/>
            <person name="Santhanam P."/>
            <person name="Maruthachalam K."/>
            <person name="Atallah Z."/>
            <person name="Amyotte S.G."/>
            <person name="Paz Z."/>
            <person name="Inderbitzin P."/>
            <person name="Hayes R.J."/>
            <person name="Heiman D.I."/>
            <person name="Young S."/>
            <person name="Zeng Q."/>
            <person name="Engels R."/>
            <person name="Galagan J."/>
            <person name="Cuomo C.A."/>
            <person name="Dobinson K.F."/>
            <person name="Ma L.-J."/>
        </authorList>
    </citation>
    <scope>NUCLEOTIDE SEQUENCE [LARGE SCALE GENOMIC DNA]</scope>
    <source>
        <strain evidence="8">VaMs.102 / ATCC MYA-4576 / FGSC 10136</strain>
    </source>
</reference>
<dbReference type="PANTHER" id="PTHR48182:SF2">
    <property type="entry name" value="PROTEIN SERAC1"/>
    <property type="match status" value="1"/>
</dbReference>
<accession>C9SXY9</accession>
<dbReference type="RefSeq" id="XP_003000044.1">
    <property type="nucleotide sequence ID" value="XM_002999998.1"/>
</dbReference>